<accession>A0ABS5Y7V1</accession>
<organism evidence="2 3">
    <name type="scientific">Candidatus Sodalis endolongispinus</name>
    <dbReference type="NCBI Taxonomy" id="2812662"/>
    <lineage>
        <taxon>Bacteria</taxon>
        <taxon>Pseudomonadati</taxon>
        <taxon>Pseudomonadota</taxon>
        <taxon>Gammaproteobacteria</taxon>
        <taxon>Enterobacterales</taxon>
        <taxon>Bruguierivoracaceae</taxon>
        <taxon>Sodalis</taxon>
    </lineage>
</organism>
<dbReference type="Proteomes" id="UP000811282">
    <property type="component" value="Unassembled WGS sequence"/>
</dbReference>
<dbReference type="RefSeq" id="WP_215668259.1">
    <property type="nucleotide sequence ID" value="NZ_JAFJYC010000001.1"/>
</dbReference>
<gene>
    <name evidence="2" type="ORF">JZM24_00865</name>
</gene>
<evidence type="ECO:0000256" key="1">
    <source>
        <dbReference type="SAM" id="MobiDB-lite"/>
    </source>
</evidence>
<evidence type="ECO:0000313" key="3">
    <source>
        <dbReference type="Proteomes" id="UP000811282"/>
    </source>
</evidence>
<name>A0ABS5Y7V1_9GAMM</name>
<keyword evidence="3" id="KW-1185">Reference proteome</keyword>
<protein>
    <submittedName>
        <fullName evidence="2">DUF333 domain-containing protein</fullName>
    </submittedName>
</protein>
<sequence length="47" mass="5067">MAGQDHEQLGGKSKIVPSAAGETGYCTLPNGEQVDEWALYRQGHKAH</sequence>
<comment type="caution">
    <text evidence="2">The sequence shown here is derived from an EMBL/GenBank/DDBJ whole genome shotgun (WGS) entry which is preliminary data.</text>
</comment>
<feature type="region of interest" description="Disordered" evidence="1">
    <location>
        <begin position="1"/>
        <end position="20"/>
    </location>
</feature>
<dbReference type="InterPro" id="IPR005590">
    <property type="entry name" value="DUF333"/>
</dbReference>
<proteinExistence type="predicted"/>
<evidence type="ECO:0000313" key="2">
    <source>
        <dbReference type="EMBL" id="MBT9431086.1"/>
    </source>
</evidence>
<reference evidence="2 3" key="1">
    <citation type="journal article" date="2021" name="Genome Biol. Evol.">
        <title>The evolution of interdependence in a four-way mealybug symbiosis.</title>
        <authorList>
            <person name="Garber A.I."/>
            <person name="Kupper M."/>
            <person name="Laetsch D.R."/>
            <person name="Weldon S.R."/>
            <person name="Ladinsky M.S."/>
            <person name="Bjorkman P.J."/>
            <person name="McCutcheon J.P."/>
        </authorList>
    </citation>
    <scope>NUCLEOTIDE SEQUENCE [LARGE SCALE GENOMIC DNA]</scope>
    <source>
        <strain evidence="2">SOD</strain>
    </source>
</reference>
<dbReference type="Pfam" id="PF03891">
    <property type="entry name" value="DUF333"/>
    <property type="match status" value="1"/>
</dbReference>
<dbReference type="EMBL" id="JAFJYC010000001">
    <property type="protein sequence ID" value="MBT9431086.1"/>
    <property type="molecule type" value="Genomic_DNA"/>
</dbReference>